<feature type="binding site" evidence="3">
    <location>
        <position position="85"/>
    </location>
    <ligand>
        <name>Zn(2+)</name>
        <dbReference type="ChEBI" id="CHEBI:29105"/>
        <label>2</label>
    </ligand>
</feature>
<evidence type="ECO:0000256" key="3">
    <source>
        <dbReference type="PIRSR" id="PIRSR001235-1"/>
    </source>
</evidence>
<keyword evidence="6" id="KW-1185">Reference proteome</keyword>
<name>A0A6G9YFD5_9NOCA</name>
<comment type="cofactor">
    <cofactor evidence="3">
        <name>Zn(2+)</name>
        <dbReference type="ChEBI" id="CHEBI:29105"/>
    </cofactor>
    <text evidence="3">Binds 2 Zn(2+) ions per subunit.</text>
</comment>
<keyword evidence="3" id="KW-0862">Zinc</keyword>
<feature type="binding site" evidence="4">
    <location>
        <position position="210"/>
    </location>
    <ligand>
        <name>allantoate</name>
        <dbReference type="ChEBI" id="CHEBI:17536"/>
    </ligand>
</feature>
<dbReference type="GO" id="GO:0046872">
    <property type="term" value="F:metal ion binding"/>
    <property type="evidence" value="ECO:0007669"/>
    <property type="project" value="UniProtKB-KW"/>
</dbReference>
<organism evidence="5 6">
    <name type="scientific">Nocardia arthritidis</name>
    <dbReference type="NCBI Taxonomy" id="228602"/>
    <lineage>
        <taxon>Bacteria</taxon>
        <taxon>Bacillati</taxon>
        <taxon>Actinomycetota</taxon>
        <taxon>Actinomycetes</taxon>
        <taxon>Mycobacteriales</taxon>
        <taxon>Nocardiaceae</taxon>
        <taxon>Nocardia</taxon>
    </lineage>
</organism>
<dbReference type="NCBIfam" id="NF006770">
    <property type="entry name" value="PRK09290.1-4"/>
    <property type="match status" value="1"/>
</dbReference>
<dbReference type="InterPro" id="IPR036264">
    <property type="entry name" value="Bact_exopeptidase_dim_dom"/>
</dbReference>
<dbReference type="InterPro" id="IPR002933">
    <property type="entry name" value="Peptidase_M20"/>
</dbReference>
<dbReference type="SUPFAM" id="SSF55031">
    <property type="entry name" value="Bacterial exopeptidase dimerisation domain"/>
    <property type="match status" value="1"/>
</dbReference>
<reference evidence="5 6" key="1">
    <citation type="journal article" date="2019" name="ACS Chem. Biol.">
        <title>Identification and Mobilization of a Cryptic Antibiotic Biosynthesis Gene Locus from a Human-Pathogenic Nocardia Isolate.</title>
        <authorList>
            <person name="Herisse M."/>
            <person name="Ishida K."/>
            <person name="Porter J.L."/>
            <person name="Howden B."/>
            <person name="Hertweck C."/>
            <person name="Stinear T.P."/>
            <person name="Pidot S.J."/>
        </authorList>
    </citation>
    <scope>NUCLEOTIDE SEQUENCE [LARGE SCALE GENOMIC DNA]</scope>
    <source>
        <strain evidence="5 6">AUSMDU00012717</strain>
    </source>
</reference>
<dbReference type="EMBL" id="CP046172">
    <property type="protein sequence ID" value="QIS11787.1"/>
    <property type="molecule type" value="Genomic_DNA"/>
</dbReference>
<proteinExistence type="inferred from homology"/>
<feature type="binding site" evidence="4">
    <location>
        <position position="269"/>
    </location>
    <ligand>
        <name>allantoate</name>
        <dbReference type="ChEBI" id="CHEBI:17536"/>
    </ligand>
</feature>
<dbReference type="KEGG" id="nah:F5544_19595"/>
<feature type="binding site" evidence="3">
    <location>
        <position position="120"/>
    </location>
    <ligand>
        <name>Zn(2+)</name>
        <dbReference type="ChEBI" id="CHEBI:29105"/>
        <label>2</label>
    </ligand>
</feature>
<keyword evidence="2 5" id="KW-0378">Hydrolase</keyword>
<accession>A0A6G9YFD5</accession>
<dbReference type="PANTHER" id="PTHR32494">
    <property type="entry name" value="ALLANTOATE DEIMINASE-RELATED"/>
    <property type="match status" value="1"/>
</dbReference>
<feature type="binding site" evidence="3">
    <location>
        <position position="185"/>
    </location>
    <ligand>
        <name>Zn(2+)</name>
        <dbReference type="ChEBI" id="CHEBI:29105"/>
        <label>1</label>
    </ligand>
</feature>
<feature type="binding site" evidence="3">
    <location>
        <position position="74"/>
    </location>
    <ligand>
        <name>Zn(2+)</name>
        <dbReference type="ChEBI" id="CHEBI:29105"/>
        <label>1</label>
    </ligand>
</feature>
<evidence type="ECO:0000256" key="2">
    <source>
        <dbReference type="ARBA" id="ARBA00022801"/>
    </source>
</evidence>
<dbReference type="InterPro" id="IPR010158">
    <property type="entry name" value="Amidase_Cbmase"/>
</dbReference>
<evidence type="ECO:0000313" key="6">
    <source>
        <dbReference type="Proteomes" id="UP000503540"/>
    </source>
</evidence>
<dbReference type="PANTHER" id="PTHR32494:SF5">
    <property type="entry name" value="ALLANTOATE AMIDOHYDROLASE"/>
    <property type="match status" value="1"/>
</dbReference>
<dbReference type="GO" id="GO:0016813">
    <property type="term" value="F:hydrolase activity, acting on carbon-nitrogen (but not peptide) bonds, in linear amidines"/>
    <property type="evidence" value="ECO:0007669"/>
    <property type="project" value="InterPro"/>
</dbReference>
<feature type="binding site" evidence="3">
    <location>
        <position position="372"/>
    </location>
    <ligand>
        <name>Zn(2+)</name>
        <dbReference type="ChEBI" id="CHEBI:29105"/>
        <label>2</label>
    </ligand>
</feature>
<feature type="binding site" evidence="4">
    <location>
        <position position="282"/>
    </location>
    <ligand>
        <name>allantoate</name>
        <dbReference type="ChEBI" id="CHEBI:17536"/>
    </ligand>
</feature>
<dbReference type="PIRSF" id="PIRSF001235">
    <property type="entry name" value="Amidase_carbamoylase"/>
    <property type="match status" value="1"/>
</dbReference>
<evidence type="ECO:0000256" key="4">
    <source>
        <dbReference type="PIRSR" id="PIRSR001235-2"/>
    </source>
</evidence>
<gene>
    <name evidence="5" type="ORF">F5544_19595</name>
</gene>
<dbReference type="SUPFAM" id="SSF53187">
    <property type="entry name" value="Zn-dependent exopeptidases"/>
    <property type="match status" value="1"/>
</dbReference>
<dbReference type="RefSeq" id="WP_167474549.1">
    <property type="nucleotide sequence ID" value="NZ_CP046172.1"/>
</dbReference>
<evidence type="ECO:0000313" key="5">
    <source>
        <dbReference type="EMBL" id="QIS11787.1"/>
    </source>
</evidence>
<keyword evidence="3" id="KW-0479">Metal-binding</keyword>
<dbReference type="Gene3D" id="3.40.630.10">
    <property type="entry name" value="Zn peptidases"/>
    <property type="match status" value="1"/>
</dbReference>
<dbReference type="Proteomes" id="UP000503540">
    <property type="component" value="Chromosome"/>
</dbReference>
<feature type="binding site" evidence="3">
    <location>
        <position position="85"/>
    </location>
    <ligand>
        <name>Zn(2+)</name>
        <dbReference type="ChEBI" id="CHEBI:29105"/>
        <label>1</label>
    </ligand>
</feature>
<comment type="similarity">
    <text evidence="1">Belongs to the peptidase M20 family.</text>
</comment>
<dbReference type="NCBIfam" id="TIGR01879">
    <property type="entry name" value="hydantase"/>
    <property type="match status" value="1"/>
</dbReference>
<dbReference type="AlphaFoldDB" id="A0A6G9YFD5"/>
<sequence length="399" mass="41175">MSADKLLTAIEAVGKDTRRGGYSRHVFDFAELELRDWFTEQAIRRGLDVHTDRNGNMWAWWGGPGPDAVVTGSHLDSVPGGGAFDGPLGVTSALAAVDILSAKGFQPSKPLAVVVFAEEEGGRFGVPCLGSRLLTGALDPNRARALRDSSGTTLAEAAAAAGHRPDLFGPDLEALAQIGCFVELHVEQGRGLIDLGGPVATGSSIIAHGRYRFSFSGQGNHAGATLIGDRRDPMLPAAAVVAAARRVAAATPDARATVGRLVPTPGGTNVIASTVDLWLDARVAGAGNTAALVEEIATAARRAAADEGCAVTITEESYTDDVVFDESLRGRMDRVLGGIPALPTGAGHDAGVLAAHVPSGMLYVRNPTGISHAPEEFAESADIEAGAQALARVLEELAG</sequence>
<dbReference type="Pfam" id="PF01546">
    <property type="entry name" value="Peptidase_M20"/>
    <property type="match status" value="1"/>
</dbReference>
<evidence type="ECO:0000256" key="1">
    <source>
        <dbReference type="ARBA" id="ARBA00006153"/>
    </source>
</evidence>
<dbReference type="Gene3D" id="3.30.70.360">
    <property type="match status" value="1"/>
</dbReference>
<protein>
    <submittedName>
        <fullName evidence="5">Allantoate amidohydrolase</fullName>
    </submittedName>
</protein>